<evidence type="ECO:0000313" key="1">
    <source>
        <dbReference type="EMBL" id="GFT04894.1"/>
    </source>
</evidence>
<reference evidence="1" key="1">
    <citation type="submission" date="2020-08" db="EMBL/GenBank/DDBJ databases">
        <title>Multicomponent nature underlies the extraordinary mechanical properties of spider dragline silk.</title>
        <authorList>
            <person name="Kono N."/>
            <person name="Nakamura H."/>
            <person name="Mori M."/>
            <person name="Yoshida Y."/>
            <person name="Ohtoshi R."/>
            <person name="Malay A.D."/>
            <person name="Moran D.A.P."/>
            <person name="Tomita M."/>
            <person name="Numata K."/>
            <person name="Arakawa K."/>
        </authorList>
    </citation>
    <scope>NUCLEOTIDE SEQUENCE</scope>
</reference>
<dbReference type="Proteomes" id="UP000887013">
    <property type="component" value="Unassembled WGS sequence"/>
</dbReference>
<proteinExistence type="predicted"/>
<evidence type="ECO:0000313" key="3">
    <source>
        <dbReference type="Proteomes" id="UP000887013"/>
    </source>
</evidence>
<sequence>MVQCLVEGRGLQRDVEDAVLGAHGYQGFTITMTRMILAFSITSPTAQHQVTFLTQFSSSFRASRNKSVGRYCEAFFSFLFWDGIYWGVLSTNTKEDGPVMKSCCDGCLPFKALIISEIQRSLN</sequence>
<gene>
    <name evidence="2" type="ORF">NPIL_176581</name>
    <name evidence="1" type="ORF">NPIL_33141</name>
</gene>
<accession>A0A8X6NBT9</accession>
<protein>
    <submittedName>
        <fullName evidence="1">Uncharacterized protein</fullName>
    </submittedName>
</protein>
<dbReference type="EMBL" id="BMAW01076193">
    <property type="protein sequence ID" value="GFU00416.1"/>
    <property type="molecule type" value="Genomic_DNA"/>
</dbReference>
<evidence type="ECO:0000313" key="2">
    <source>
        <dbReference type="EMBL" id="GFU00416.1"/>
    </source>
</evidence>
<comment type="caution">
    <text evidence="1">The sequence shown here is derived from an EMBL/GenBank/DDBJ whole genome shotgun (WGS) entry which is preliminary data.</text>
</comment>
<name>A0A8X6NBT9_NEPPI</name>
<dbReference type="AlphaFoldDB" id="A0A8X6NBT9"/>
<keyword evidence="3" id="KW-1185">Reference proteome</keyword>
<dbReference type="EMBL" id="BMAW01102561">
    <property type="protein sequence ID" value="GFT04894.1"/>
    <property type="molecule type" value="Genomic_DNA"/>
</dbReference>
<organism evidence="1 3">
    <name type="scientific">Nephila pilipes</name>
    <name type="common">Giant wood spider</name>
    <name type="synonym">Nephila maculata</name>
    <dbReference type="NCBI Taxonomy" id="299642"/>
    <lineage>
        <taxon>Eukaryota</taxon>
        <taxon>Metazoa</taxon>
        <taxon>Ecdysozoa</taxon>
        <taxon>Arthropoda</taxon>
        <taxon>Chelicerata</taxon>
        <taxon>Arachnida</taxon>
        <taxon>Araneae</taxon>
        <taxon>Araneomorphae</taxon>
        <taxon>Entelegynae</taxon>
        <taxon>Araneoidea</taxon>
        <taxon>Nephilidae</taxon>
        <taxon>Nephila</taxon>
    </lineage>
</organism>